<dbReference type="Pfam" id="PF07082">
    <property type="entry name" value="DUF1350"/>
    <property type="match status" value="1"/>
</dbReference>
<evidence type="ECO:0000313" key="2">
    <source>
        <dbReference type="EMBL" id="KAK1737168.1"/>
    </source>
</evidence>
<dbReference type="AlphaFoldDB" id="A0AAD8Y0E7"/>
<protein>
    <submittedName>
        <fullName evidence="2">DUF1350 domain-containing protein</fullName>
    </submittedName>
</protein>
<keyword evidence="1" id="KW-0732">Signal</keyword>
<feature type="chain" id="PRO_5042180030" evidence="1">
    <location>
        <begin position="19"/>
        <end position="434"/>
    </location>
</feature>
<evidence type="ECO:0000313" key="3">
    <source>
        <dbReference type="Proteomes" id="UP001224775"/>
    </source>
</evidence>
<proteinExistence type="predicted"/>
<name>A0AAD8Y0E7_9STRA</name>
<reference evidence="2" key="1">
    <citation type="submission" date="2023-06" db="EMBL/GenBank/DDBJ databases">
        <title>Survivors Of The Sea: Transcriptome response of Skeletonema marinoi to long-term dormancy.</title>
        <authorList>
            <person name="Pinder M.I.M."/>
            <person name="Kourtchenko O."/>
            <person name="Robertson E.K."/>
            <person name="Larsson T."/>
            <person name="Maumus F."/>
            <person name="Osuna-Cruz C.M."/>
            <person name="Vancaester E."/>
            <person name="Stenow R."/>
            <person name="Vandepoele K."/>
            <person name="Ploug H."/>
            <person name="Bruchert V."/>
            <person name="Godhe A."/>
            <person name="Topel M."/>
        </authorList>
    </citation>
    <scope>NUCLEOTIDE SEQUENCE</scope>
    <source>
        <strain evidence="2">R05AC</strain>
    </source>
</reference>
<dbReference type="PANTHER" id="PTHR34127">
    <property type="entry name" value="OS04G0405600 PROTEIN"/>
    <property type="match status" value="1"/>
</dbReference>
<feature type="signal peptide" evidence="1">
    <location>
        <begin position="1"/>
        <end position="18"/>
    </location>
</feature>
<dbReference type="Proteomes" id="UP001224775">
    <property type="component" value="Unassembled WGS sequence"/>
</dbReference>
<dbReference type="InterPro" id="IPR010765">
    <property type="entry name" value="DUF1350"/>
</dbReference>
<evidence type="ECO:0000256" key="1">
    <source>
        <dbReference type="SAM" id="SignalP"/>
    </source>
</evidence>
<sequence>MQARASLLGLLAFITCRAALFGDAFSLTRPRQQHNSVQQRQLHHQTKNHINPNIQRQVSHLHQSSNNNNDNPADAIGGDLVTALTRLDKQWELASSTANGKNKIGEWTVMDLKEEDSTTPEIVYLLEPASGAAPSCVIFFLGGAVLGQFPHIAYSTFLKRVAERTNAAVVAIPYEVGLDHFGIAQKAVSRMKSAVVECEDSRGYPSSLPKYAIGHSLGCKLHSIGVAATGIGEELAGLGFVSFNNFGFAETITMARSFANEMELGGGGNTGFQGGGGPAPFDALFDLASMAIGAVGLEFTPSPDDLDRIVKTKFSEDVLNKIRLFKFDDDDLDSSTRFLDCFEEGEPSVSKLPGTHLSPVFLKLGVDDLDLPEEARVMADAATGGFQNASFGNEEVLDTLVEEVSDWMLGKSPRSPSQRSGQKLIAGVLDAEIE</sequence>
<comment type="caution">
    <text evidence="2">The sequence shown here is derived from an EMBL/GenBank/DDBJ whole genome shotgun (WGS) entry which is preliminary data.</text>
</comment>
<keyword evidence="3" id="KW-1185">Reference proteome</keyword>
<gene>
    <name evidence="2" type="ORF">QTG54_012035</name>
</gene>
<dbReference type="EMBL" id="JATAAI010000026">
    <property type="protein sequence ID" value="KAK1737168.1"/>
    <property type="molecule type" value="Genomic_DNA"/>
</dbReference>
<dbReference type="PANTHER" id="PTHR34127:SF1">
    <property type="entry name" value="OS04G0405600 PROTEIN"/>
    <property type="match status" value="1"/>
</dbReference>
<organism evidence="2 3">
    <name type="scientific">Skeletonema marinoi</name>
    <dbReference type="NCBI Taxonomy" id="267567"/>
    <lineage>
        <taxon>Eukaryota</taxon>
        <taxon>Sar</taxon>
        <taxon>Stramenopiles</taxon>
        <taxon>Ochrophyta</taxon>
        <taxon>Bacillariophyta</taxon>
        <taxon>Coscinodiscophyceae</taxon>
        <taxon>Thalassiosirophycidae</taxon>
        <taxon>Thalassiosirales</taxon>
        <taxon>Skeletonemataceae</taxon>
        <taxon>Skeletonema</taxon>
        <taxon>Skeletonema marinoi-dohrnii complex</taxon>
    </lineage>
</organism>
<accession>A0AAD8Y0E7</accession>